<reference evidence="3" key="1">
    <citation type="journal article" date="2011" name="Nat. Biotechnol.">
        <title>The genomic sequence of the Chinese hamster ovary (CHO)-K1 cell line.</title>
        <authorList>
            <person name="Xu X."/>
            <person name="Nagarajan H."/>
            <person name="Lewis N.E."/>
            <person name="Pan S."/>
            <person name="Cai Z."/>
            <person name="Liu X."/>
            <person name="Chen W."/>
            <person name="Xie M."/>
            <person name="Wang W."/>
            <person name="Hammond S."/>
            <person name="Andersen M.R."/>
            <person name="Neff N."/>
            <person name="Passarelli B."/>
            <person name="Koh W."/>
            <person name="Fan H.C."/>
            <person name="Wang J."/>
            <person name="Gui Y."/>
            <person name="Lee K.H."/>
            <person name="Betenbaugh M.J."/>
            <person name="Quake S.R."/>
            <person name="Famili I."/>
            <person name="Palsson B.O."/>
            <person name="Wang J."/>
        </authorList>
    </citation>
    <scope>NUCLEOTIDE SEQUENCE [LARGE SCALE GENOMIC DNA]</scope>
    <source>
        <strain evidence="3">CHO K1 cell line</strain>
    </source>
</reference>
<feature type="region of interest" description="Disordered" evidence="1">
    <location>
        <begin position="39"/>
        <end position="62"/>
    </location>
</feature>
<sequence>MGPACLEILARLPGHCYATWCLPNPYCLELFKPPAPPNAPTELRAASPSSEAQKTLITSTCF</sequence>
<organism evidence="2 3">
    <name type="scientific">Cricetulus griseus</name>
    <name type="common">Chinese hamster</name>
    <name type="synonym">Cricetulus barabensis griseus</name>
    <dbReference type="NCBI Taxonomy" id="10029"/>
    <lineage>
        <taxon>Eukaryota</taxon>
        <taxon>Metazoa</taxon>
        <taxon>Chordata</taxon>
        <taxon>Craniata</taxon>
        <taxon>Vertebrata</taxon>
        <taxon>Euteleostomi</taxon>
        <taxon>Mammalia</taxon>
        <taxon>Eutheria</taxon>
        <taxon>Euarchontoglires</taxon>
        <taxon>Glires</taxon>
        <taxon>Rodentia</taxon>
        <taxon>Myomorpha</taxon>
        <taxon>Muroidea</taxon>
        <taxon>Cricetidae</taxon>
        <taxon>Cricetinae</taxon>
        <taxon>Cricetulus</taxon>
    </lineage>
</organism>
<dbReference type="Proteomes" id="UP000001075">
    <property type="component" value="Unassembled WGS sequence"/>
</dbReference>
<protein>
    <submittedName>
        <fullName evidence="2">Uncharacterized protein</fullName>
    </submittedName>
</protein>
<dbReference type="EMBL" id="JH000648">
    <property type="protein sequence ID" value="EGW01522.1"/>
    <property type="molecule type" value="Genomic_DNA"/>
</dbReference>
<gene>
    <name evidence="2" type="ORF">I79_013634</name>
</gene>
<feature type="compositionally biased region" description="Polar residues" evidence="1">
    <location>
        <begin position="47"/>
        <end position="62"/>
    </location>
</feature>
<dbReference type="InParanoid" id="G3HS09"/>
<dbReference type="AlphaFoldDB" id="G3HS09"/>
<evidence type="ECO:0000313" key="2">
    <source>
        <dbReference type="EMBL" id="EGW01522.1"/>
    </source>
</evidence>
<proteinExistence type="predicted"/>
<evidence type="ECO:0000313" key="3">
    <source>
        <dbReference type="Proteomes" id="UP000001075"/>
    </source>
</evidence>
<name>G3HS09_CRIGR</name>
<accession>G3HS09</accession>
<evidence type="ECO:0000256" key="1">
    <source>
        <dbReference type="SAM" id="MobiDB-lite"/>
    </source>
</evidence>